<keyword evidence="2" id="KW-0472">Membrane</keyword>
<gene>
    <name evidence="3" type="ORF">QFZ53_002541</name>
</gene>
<evidence type="ECO:0000256" key="1">
    <source>
        <dbReference type="SAM" id="MobiDB-lite"/>
    </source>
</evidence>
<feature type="region of interest" description="Disordered" evidence="1">
    <location>
        <begin position="1"/>
        <end position="21"/>
    </location>
</feature>
<evidence type="ECO:0000313" key="3">
    <source>
        <dbReference type="EMBL" id="MDQ0648345.1"/>
    </source>
</evidence>
<name>A0AAW8EXY7_9MICO</name>
<feature type="transmembrane region" description="Helical" evidence="2">
    <location>
        <begin position="96"/>
        <end position="122"/>
    </location>
</feature>
<dbReference type="Proteomes" id="UP001244427">
    <property type="component" value="Unassembled WGS sequence"/>
</dbReference>
<accession>A0AAW8EXY7</accession>
<protein>
    <submittedName>
        <fullName evidence="3">Na+/melibiose symporter-like transporter</fullName>
    </submittedName>
</protein>
<feature type="transmembrane region" description="Helical" evidence="2">
    <location>
        <begin position="34"/>
        <end position="56"/>
    </location>
</feature>
<reference evidence="3 4" key="1">
    <citation type="submission" date="2023-07" db="EMBL/GenBank/DDBJ databases">
        <title>Comparative genomics of wheat-associated soil bacteria to identify genetic determinants of phenazine resistance.</title>
        <authorList>
            <person name="Mouncey N."/>
        </authorList>
    </citation>
    <scope>NUCLEOTIDE SEQUENCE [LARGE SCALE GENOMIC DNA]</scope>
    <source>
        <strain evidence="3 4">W4I9-1</strain>
    </source>
</reference>
<keyword evidence="2" id="KW-0812">Transmembrane</keyword>
<organism evidence="3 4">
    <name type="scientific">Microbacterium natoriense</name>
    <dbReference type="NCBI Taxonomy" id="284570"/>
    <lineage>
        <taxon>Bacteria</taxon>
        <taxon>Bacillati</taxon>
        <taxon>Actinomycetota</taxon>
        <taxon>Actinomycetes</taxon>
        <taxon>Micrococcales</taxon>
        <taxon>Microbacteriaceae</taxon>
        <taxon>Microbacterium</taxon>
    </lineage>
</organism>
<dbReference type="EMBL" id="JAUSXV010000001">
    <property type="protein sequence ID" value="MDQ0648345.1"/>
    <property type="molecule type" value="Genomic_DNA"/>
</dbReference>
<keyword evidence="4" id="KW-1185">Reference proteome</keyword>
<feature type="transmembrane region" description="Helical" evidence="2">
    <location>
        <begin position="62"/>
        <end position="84"/>
    </location>
</feature>
<keyword evidence="2" id="KW-1133">Transmembrane helix</keyword>
<sequence length="124" mass="12768">MFSRTSARRRTGAARAPDPTMVTDQPALRTSSGAIWIIVAALFTAVSLVPLIAIVADGSSAAPVALVTASLLVSGLVALVTVRLTVTERSPRLRALAGCFLGMTLVTLIGLLICVAIVWAPLTG</sequence>
<dbReference type="AlphaFoldDB" id="A0AAW8EXY7"/>
<feature type="compositionally biased region" description="Basic residues" evidence="1">
    <location>
        <begin position="1"/>
        <end position="12"/>
    </location>
</feature>
<proteinExistence type="predicted"/>
<evidence type="ECO:0000256" key="2">
    <source>
        <dbReference type="SAM" id="Phobius"/>
    </source>
</evidence>
<evidence type="ECO:0000313" key="4">
    <source>
        <dbReference type="Proteomes" id="UP001244427"/>
    </source>
</evidence>
<comment type="caution">
    <text evidence="3">The sequence shown here is derived from an EMBL/GenBank/DDBJ whole genome shotgun (WGS) entry which is preliminary data.</text>
</comment>